<dbReference type="AlphaFoldDB" id="A0A9P3PXP6"/>
<sequence>MHNGRWHECTTEAAGEAGVLNLVYGAKTQLRIIWAGLVDTFTRETNDIRAASSLALGQLLRYLMTTLTCLVLALTRSWTLTLPPASLLLCTEHILAANAARLINRAAGAMATVKAFGTQSLELRTASAVFDALNGAKRALTAADLARNWSRRAVMAVFWACLIATSNSPICIPRLIVLAKGKEARARPARDGPRSADVTAAARPLPPPPAYDEGPGPVPVPPGPPTTLSPYTPDVIHDQVEEKPRAAQDSPRGAHGRAEAPQGHLFLPCLRRRSLLLLLLCLRLRLEPQPLRRCPCTVQHLPLPSRHRNDLRRRRLQVRRDACGHVLLMCTLQPTINNRNGKCAAVNQWGVACDAESAPPTSSPVGLARLLNERHYNRVRGGDGNKMKMPRIGYPSRSNANAHCSAFQTAAFTPVEAANGLLASIGAQSYQPWVPDSQIPDQDEAEDGVLDSIEGDNSDVDAERLEDSDSEYEGTDSELLADLPGRSVAEPPEFSEQVTEYLQKMRHWMSTAVVESQNNPYQRNKIVLYTLTPWSRQKESSSSSFSIAPNGQILTLQDSCDDPLIVNMQQWRRVVIELCSTVVPDIISTMIPDVCLADLQEFDFTHIQDDFTPISVYSQETNAAKLKPLILLLSAALLSPSGREYCLVDKEGKVVSKKLRAWLLQEQRLLAAFAAIFVLASGPCFRSFQFSTLRYNENSSANRNLFFFSSTSIGLANPQAKQMDIRIANTALLFPPSASHSLHLYFFVLRAVGEHLLNHAGIEVPGYSSLIWVNTVPD</sequence>
<organism evidence="6 7">
    <name type="scientific">Lyophyllum shimeji</name>
    <name type="common">Hon-shimeji</name>
    <name type="synonym">Tricholoma shimeji</name>
    <dbReference type="NCBI Taxonomy" id="47721"/>
    <lineage>
        <taxon>Eukaryota</taxon>
        <taxon>Fungi</taxon>
        <taxon>Dikarya</taxon>
        <taxon>Basidiomycota</taxon>
        <taxon>Agaricomycotina</taxon>
        <taxon>Agaricomycetes</taxon>
        <taxon>Agaricomycetidae</taxon>
        <taxon>Agaricales</taxon>
        <taxon>Tricholomatineae</taxon>
        <taxon>Lyophyllaceae</taxon>
        <taxon>Lyophyllum</taxon>
    </lineage>
</organism>
<dbReference type="GO" id="GO:0005524">
    <property type="term" value="F:ATP binding"/>
    <property type="evidence" value="ECO:0007669"/>
    <property type="project" value="InterPro"/>
</dbReference>
<evidence type="ECO:0000256" key="4">
    <source>
        <dbReference type="SAM" id="MobiDB-lite"/>
    </source>
</evidence>
<dbReference type="SUPFAM" id="SSF90123">
    <property type="entry name" value="ABC transporter transmembrane region"/>
    <property type="match status" value="1"/>
</dbReference>
<feature type="compositionally biased region" description="Basic and acidic residues" evidence="4">
    <location>
        <begin position="183"/>
        <end position="194"/>
    </location>
</feature>
<accession>A0A9P3PXP6</accession>
<dbReference type="Proteomes" id="UP001063166">
    <property type="component" value="Unassembled WGS sequence"/>
</dbReference>
<dbReference type="GO" id="GO:0016020">
    <property type="term" value="C:membrane"/>
    <property type="evidence" value="ECO:0007669"/>
    <property type="project" value="InterPro"/>
</dbReference>
<evidence type="ECO:0000256" key="3">
    <source>
        <dbReference type="ARBA" id="ARBA00023136"/>
    </source>
</evidence>
<feature type="compositionally biased region" description="Pro residues" evidence="4">
    <location>
        <begin position="204"/>
        <end position="227"/>
    </location>
</feature>
<feature type="compositionally biased region" description="Acidic residues" evidence="4">
    <location>
        <begin position="441"/>
        <end position="460"/>
    </location>
</feature>
<evidence type="ECO:0000313" key="6">
    <source>
        <dbReference type="EMBL" id="GLB43940.1"/>
    </source>
</evidence>
<name>A0A9P3PXP6_LYOSH</name>
<keyword evidence="2 5" id="KW-1133">Transmembrane helix</keyword>
<keyword evidence="6" id="KW-0378">Hydrolase</keyword>
<proteinExistence type="predicted"/>
<evidence type="ECO:0000256" key="1">
    <source>
        <dbReference type="ARBA" id="ARBA00022692"/>
    </source>
</evidence>
<keyword evidence="3 5" id="KW-0472">Membrane</keyword>
<feature type="region of interest" description="Disordered" evidence="4">
    <location>
        <begin position="183"/>
        <end position="233"/>
    </location>
</feature>
<dbReference type="EMBL" id="BRPK01000015">
    <property type="protein sequence ID" value="GLB43940.1"/>
    <property type="molecule type" value="Genomic_DNA"/>
</dbReference>
<feature type="transmembrane region" description="Helical" evidence="5">
    <location>
        <begin position="156"/>
        <end position="177"/>
    </location>
</feature>
<dbReference type="GO" id="GO:0016787">
    <property type="term" value="F:hydrolase activity"/>
    <property type="evidence" value="ECO:0007669"/>
    <property type="project" value="UniProtKB-KW"/>
</dbReference>
<evidence type="ECO:0000256" key="2">
    <source>
        <dbReference type="ARBA" id="ARBA00022989"/>
    </source>
</evidence>
<dbReference type="InterPro" id="IPR036640">
    <property type="entry name" value="ABC1_TM_sf"/>
</dbReference>
<feature type="region of interest" description="Disordered" evidence="4">
    <location>
        <begin position="433"/>
        <end position="478"/>
    </location>
</feature>
<protein>
    <submittedName>
        <fullName evidence="6">P-loop containing nucleoside triphosphate hydrolase protein</fullName>
    </submittedName>
</protein>
<keyword evidence="7" id="KW-1185">Reference proteome</keyword>
<evidence type="ECO:0000256" key="5">
    <source>
        <dbReference type="SAM" id="Phobius"/>
    </source>
</evidence>
<keyword evidence="1 5" id="KW-0812">Transmembrane</keyword>
<dbReference type="Gene3D" id="1.20.1560.10">
    <property type="entry name" value="ABC transporter type 1, transmembrane domain"/>
    <property type="match status" value="1"/>
</dbReference>
<evidence type="ECO:0000313" key="7">
    <source>
        <dbReference type="Proteomes" id="UP001063166"/>
    </source>
</evidence>
<comment type="caution">
    <text evidence="6">The sequence shown here is derived from an EMBL/GenBank/DDBJ whole genome shotgun (WGS) entry which is preliminary data.</text>
</comment>
<gene>
    <name evidence="6" type="primary">HST6</name>
    <name evidence="6" type="ORF">LshimejAT787_1501240</name>
</gene>
<reference evidence="6" key="1">
    <citation type="submission" date="2022-07" db="EMBL/GenBank/DDBJ databases">
        <title>The genome of Lyophyllum shimeji provides insight into the initial evolution of ectomycorrhizal fungal genome.</title>
        <authorList>
            <person name="Kobayashi Y."/>
            <person name="Shibata T."/>
            <person name="Hirakawa H."/>
            <person name="Shigenobu S."/>
            <person name="Nishiyama T."/>
            <person name="Yamada A."/>
            <person name="Hasebe M."/>
            <person name="Kawaguchi M."/>
        </authorList>
    </citation>
    <scope>NUCLEOTIDE SEQUENCE</scope>
    <source>
        <strain evidence="6">AT787</strain>
    </source>
</reference>